<dbReference type="Proteomes" id="UP000499080">
    <property type="component" value="Unassembled WGS sequence"/>
</dbReference>
<evidence type="ECO:0008006" key="3">
    <source>
        <dbReference type="Google" id="ProtNLM"/>
    </source>
</evidence>
<reference evidence="1 2" key="1">
    <citation type="journal article" date="2019" name="Sci. Rep.">
        <title>Orb-weaving spider Araneus ventricosus genome elucidates the spidroin gene catalogue.</title>
        <authorList>
            <person name="Kono N."/>
            <person name="Nakamura H."/>
            <person name="Ohtoshi R."/>
            <person name="Moran D.A.P."/>
            <person name="Shinohara A."/>
            <person name="Yoshida Y."/>
            <person name="Fujiwara M."/>
            <person name="Mori M."/>
            <person name="Tomita M."/>
            <person name="Arakawa K."/>
        </authorList>
    </citation>
    <scope>NUCLEOTIDE SEQUENCE [LARGE SCALE GENOMIC DNA]</scope>
</reference>
<gene>
    <name evidence="1" type="ORF">AVEN_155457_1</name>
</gene>
<keyword evidence="2" id="KW-1185">Reference proteome</keyword>
<evidence type="ECO:0000313" key="2">
    <source>
        <dbReference type="Proteomes" id="UP000499080"/>
    </source>
</evidence>
<name>A0A4Y2NGE6_ARAVE</name>
<proteinExistence type="predicted"/>
<dbReference type="OrthoDB" id="6435567at2759"/>
<organism evidence="1 2">
    <name type="scientific">Araneus ventricosus</name>
    <name type="common">Orbweaver spider</name>
    <name type="synonym">Epeira ventricosa</name>
    <dbReference type="NCBI Taxonomy" id="182803"/>
    <lineage>
        <taxon>Eukaryota</taxon>
        <taxon>Metazoa</taxon>
        <taxon>Ecdysozoa</taxon>
        <taxon>Arthropoda</taxon>
        <taxon>Chelicerata</taxon>
        <taxon>Arachnida</taxon>
        <taxon>Araneae</taxon>
        <taxon>Araneomorphae</taxon>
        <taxon>Entelegynae</taxon>
        <taxon>Araneoidea</taxon>
        <taxon>Araneidae</taxon>
        <taxon>Araneus</taxon>
    </lineage>
</organism>
<dbReference type="EMBL" id="BGPR01009063">
    <property type="protein sequence ID" value="GBN37739.1"/>
    <property type="molecule type" value="Genomic_DNA"/>
</dbReference>
<sequence>MYLPYNCEFMFELKKALSVSPGTIPGSNGITYNILRHLHTKSLSNLLYLFSRIWTEQKFPSQWQEAILIPTLQPVKDAADPLNYRPIALTSCLCKNAHG</sequence>
<dbReference type="PANTHER" id="PTHR19446">
    <property type="entry name" value="REVERSE TRANSCRIPTASES"/>
    <property type="match status" value="1"/>
</dbReference>
<evidence type="ECO:0000313" key="1">
    <source>
        <dbReference type="EMBL" id="GBN37739.1"/>
    </source>
</evidence>
<comment type="caution">
    <text evidence="1">The sequence shown here is derived from an EMBL/GenBank/DDBJ whole genome shotgun (WGS) entry which is preliminary data.</text>
</comment>
<dbReference type="AlphaFoldDB" id="A0A4Y2NGE6"/>
<protein>
    <recommendedName>
        <fullName evidence="3">Reverse transcriptase domain-containing protein</fullName>
    </recommendedName>
</protein>
<accession>A0A4Y2NGE6</accession>